<dbReference type="eggNOG" id="COG0457">
    <property type="taxonomic scope" value="Bacteria"/>
</dbReference>
<dbReference type="EMBL" id="ATFF01000006">
    <property type="protein sequence ID" value="EPF30566.1"/>
    <property type="molecule type" value="Genomic_DNA"/>
</dbReference>
<dbReference type="OrthoDB" id="350162at2"/>
<dbReference type="PROSITE" id="PS51257">
    <property type="entry name" value="PROKAR_LIPOPROTEIN"/>
    <property type="match status" value="1"/>
</dbReference>
<proteinExistence type="predicted"/>
<evidence type="ECO:0008006" key="4">
    <source>
        <dbReference type="Google" id="ProtNLM"/>
    </source>
</evidence>
<dbReference type="PATRIC" id="fig|1125699.3.peg.900"/>
<sequence>MFKTVQKKLYSKTGAFLLGAVLAIAGIAAACAIPAAKNNEQEGGSKTLGRTQNELFVILEKTPEATERRFSIINQITANYRKEKKDDELILFLTDYVKKYPNDKYNAYWLLLTAYIYQEKGAEPIAEMYFERIIKNYNDLSIQGKSIHILCLQNLVQISTSPENRIDYFNQLITHFPDEINKTELYARLALEYEKMGEWNQALQSYSLFLAQEDASKIQIPNLPDAYGRARRLVNFNNSPKDWTFESLDALESAVKNAIDTSRFTVLDKYRAKVNFFAMSWKQDAGDPNSQVTFSMQNFGSGNRIRYNPRPDDSSNPNEAYLRTWGWRSYIKVWYFYFRKVNFPLNPEIHGRWEWAGIYYGEKL</sequence>
<dbReference type="RefSeq" id="WP_016525177.1">
    <property type="nucleotide sequence ID" value="NZ_KE332518.1"/>
</dbReference>
<accession>S3K0Z8</accession>
<dbReference type="HOGENOM" id="CLU_070263_0_0_12"/>
<gene>
    <name evidence="2" type="ORF">HMPREF9194_00883</name>
</gene>
<comment type="caution">
    <text evidence="2">The sequence shown here is derived from an EMBL/GenBank/DDBJ whole genome shotgun (WGS) entry which is preliminary data.</text>
</comment>
<organism evidence="2 3">
    <name type="scientific">Treponema maltophilum ATCC 51939</name>
    <dbReference type="NCBI Taxonomy" id="1125699"/>
    <lineage>
        <taxon>Bacteria</taxon>
        <taxon>Pseudomonadati</taxon>
        <taxon>Spirochaetota</taxon>
        <taxon>Spirochaetia</taxon>
        <taxon>Spirochaetales</taxon>
        <taxon>Treponemataceae</taxon>
        <taxon>Treponema</taxon>
    </lineage>
</organism>
<protein>
    <recommendedName>
        <fullName evidence="4">Tetratricopeptide repeat protein</fullName>
    </recommendedName>
</protein>
<dbReference type="Proteomes" id="UP000014541">
    <property type="component" value="Unassembled WGS sequence"/>
</dbReference>
<dbReference type="Gene3D" id="1.25.40.10">
    <property type="entry name" value="Tetratricopeptide repeat domain"/>
    <property type="match status" value="2"/>
</dbReference>
<dbReference type="STRING" id="1125699.HMPREF9194_00883"/>
<feature type="signal peptide" evidence="1">
    <location>
        <begin position="1"/>
        <end position="32"/>
    </location>
</feature>
<dbReference type="InterPro" id="IPR011990">
    <property type="entry name" value="TPR-like_helical_dom_sf"/>
</dbReference>
<reference evidence="2 3" key="1">
    <citation type="submission" date="2013-04" db="EMBL/GenBank/DDBJ databases">
        <title>The Genome Sequence of Treponema maltophilum ATCC 51939.</title>
        <authorList>
            <consortium name="The Broad Institute Genomics Platform"/>
            <person name="Earl A."/>
            <person name="Ward D."/>
            <person name="Feldgarden M."/>
            <person name="Gevers D."/>
            <person name="Leonetti C."/>
            <person name="Blanton J.M."/>
            <person name="Dewhirst F.E."/>
            <person name="Izard J."/>
            <person name="Walker B."/>
            <person name="Young S."/>
            <person name="Zeng Q."/>
            <person name="Gargeya S."/>
            <person name="Fitzgerald M."/>
            <person name="Haas B."/>
            <person name="Abouelleil A."/>
            <person name="Allen A.W."/>
            <person name="Alvarado L."/>
            <person name="Arachchi H.M."/>
            <person name="Berlin A.M."/>
            <person name="Chapman S.B."/>
            <person name="Gainer-Dewar J."/>
            <person name="Goldberg J."/>
            <person name="Griggs A."/>
            <person name="Gujja S."/>
            <person name="Hansen M."/>
            <person name="Howarth C."/>
            <person name="Imamovic A."/>
            <person name="Ireland A."/>
            <person name="Larimer J."/>
            <person name="McCowan C."/>
            <person name="Murphy C."/>
            <person name="Pearson M."/>
            <person name="Poon T.W."/>
            <person name="Priest M."/>
            <person name="Roberts A."/>
            <person name="Saif S."/>
            <person name="Shea T."/>
            <person name="Sisk P."/>
            <person name="Sykes S."/>
            <person name="Wortman J."/>
            <person name="Nusbaum C."/>
            <person name="Birren B."/>
        </authorList>
    </citation>
    <scope>NUCLEOTIDE SEQUENCE [LARGE SCALE GENOMIC DNA]</scope>
    <source>
        <strain evidence="2 3">ATCC 51939</strain>
    </source>
</reference>
<feature type="chain" id="PRO_5004510930" description="Tetratricopeptide repeat protein" evidence="1">
    <location>
        <begin position="33"/>
        <end position="364"/>
    </location>
</feature>
<evidence type="ECO:0000256" key="1">
    <source>
        <dbReference type="SAM" id="SignalP"/>
    </source>
</evidence>
<dbReference type="AlphaFoldDB" id="S3K0Z8"/>
<keyword evidence="1" id="KW-0732">Signal</keyword>
<evidence type="ECO:0000313" key="3">
    <source>
        <dbReference type="Proteomes" id="UP000014541"/>
    </source>
</evidence>
<name>S3K0Z8_TREMA</name>
<keyword evidence="3" id="KW-1185">Reference proteome</keyword>
<evidence type="ECO:0000313" key="2">
    <source>
        <dbReference type="EMBL" id="EPF30566.1"/>
    </source>
</evidence>